<sequence>MSLTSLPTRLHVPAPLASLPANGPQLKDAMRHLAGAVSVVTAGTGDERTGATVTSAHSLSVEPETMVVSINLSSSTWPVIRRFGHFCVNILADDQQEIADRFAGRGGVKGADRYLGAQWSTLETGAGVLAGALASVDCEVDEIIERHSHALILGAVRSVIVSGGQPLVYSHGRYGRVHHGD</sequence>
<dbReference type="Gene3D" id="2.30.110.10">
    <property type="entry name" value="Electron Transport, Fmn-binding Protein, Chain A"/>
    <property type="match status" value="1"/>
</dbReference>
<dbReference type="GO" id="GO:0042602">
    <property type="term" value="F:riboflavin reductase (NADPH) activity"/>
    <property type="evidence" value="ECO:0007669"/>
    <property type="project" value="TreeGrafter"/>
</dbReference>
<dbReference type="PANTHER" id="PTHR30466:SF11">
    <property type="entry name" value="FLAVIN-DEPENDENT MONOOXYGENASE, REDUCTASE SUBUNIT HSAB"/>
    <property type="match status" value="1"/>
</dbReference>
<dbReference type="GO" id="GO:0010181">
    <property type="term" value="F:FMN binding"/>
    <property type="evidence" value="ECO:0007669"/>
    <property type="project" value="InterPro"/>
</dbReference>
<evidence type="ECO:0000313" key="4">
    <source>
        <dbReference type="EMBL" id="KTR05531.1"/>
    </source>
</evidence>
<keyword evidence="5" id="KW-1185">Reference proteome</keyword>
<dbReference type="EMBL" id="LDQA01000024">
    <property type="protein sequence ID" value="KTR05531.1"/>
    <property type="molecule type" value="Genomic_DNA"/>
</dbReference>
<accession>A0A175RQ24</accession>
<dbReference type="InterPro" id="IPR050268">
    <property type="entry name" value="NADH-dep_flavin_reductase"/>
</dbReference>
<dbReference type="InterPro" id="IPR002563">
    <property type="entry name" value="Flavin_Rdtase-like_dom"/>
</dbReference>
<comment type="similarity">
    <text evidence="1">Belongs to the non-flavoprotein flavin reductase family.</text>
</comment>
<reference evidence="4 5" key="1">
    <citation type="journal article" date="2016" name="Front. Microbiol.">
        <title>Genomic Resource of Rice Seed Associated Bacteria.</title>
        <authorList>
            <person name="Midha S."/>
            <person name="Bansal K."/>
            <person name="Sharma S."/>
            <person name="Kumar N."/>
            <person name="Patil P.P."/>
            <person name="Chaudhry V."/>
            <person name="Patil P.B."/>
        </authorList>
    </citation>
    <scope>NUCLEOTIDE SEQUENCE [LARGE SCALE GENOMIC DNA]</scope>
    <source>
        <strain evidence="4 5">NS365</strain>
    </source>
</reference>
<protein>
    <submittedName>
        <fullName evidence="4">Flavin reductase</fullName>
    </submittedName>
</protein>
<gene>
    <name evidence="4" type="ORF">NS365_10980</name>
</gene>
<dbReference type="SUPFAM" id="SSF50475">
    <property type="entry name" value="FMN-binding split barrel"/>
    <property type="match status" value="1"/>
</dbReference>
<dbReference type="InterPro" id="IPR012349">
    <property type="entry name" value="Split_barrel_FMN-bd"/>
</dbReference>
<dbReference type="RefSeq" id="WP_058600330.1">
    <property type="nucleotide sequence ID" value="NZ_LDQA01000024.1"/>
</dbReference>
<evidence type="ECO:0000313" key="5">
    <source>
        <dbReference type="Proteomes" id="UP000078529"/>
    </source>
</evidence>
<keyword evidence="2" id="KW-0560">Oxidoreductase</keyword>
<feature type="domain" description="Flavin reductase like" evidence="3">
    <location>
        <begin position="30"/>
        <end position="176"/>
    </location>
</feature>
<dbReference type="PANTHER" id="PTHR30466">
    <property type="entry name" value="FLAVIN REDUCTASE"/>
    <property type="match status" value="1"/>
</dbReference>
<dbReference type="SMART" id="SM00903">
    <property type="entry name" value="Flavin_Reduct"/>
    <property type="match status" value="1"/>
</dbReference>
<organism evidence="4 5">
    <name type="scientific">Aureimonas ureilytica</name>
    <dbReference type="NCBI Taxonomy" id="401562"/>
    <lineage>
        <taxon>Bacteria</taxon>
        <taxon>Pseudomonadati</taxon>
        <taxon>Pseudomonadota</taxon>
        <taxon>Alphaproteobacteria</taxon>
        <taxon>Hyphomicrobiales</taxon>
        <taxon>Aurantimonadaceae</taxon>
        <taxon>Aureimonas</taxon>
    </lineage>
</organism>
<dbReference type="PATRIC" id="fig|401562.4.peg.1963"/>
<dbReference type="Proteomes" id="UP000078529">
    <property type="component" value="Unassembled WGS sequence"/>
</dbReference>
<dbReference type="Pfam" id="PF01613">
    <property type="entry name" value="Flavin_Reduct"/>
    <property type="match status" value="1"/>
</dbReference>
<evidence type="ECO:0000256" key="2">
    <source>
        <dbReference type="ARBA" id="ARBA00023002"/>
    </source>
</evidence>
<evidence type="ECO:0000259" key="3">
    <source>
        <dbReference type="SMART" id="SM00903"/>
    </source>
</evidence>
<dbReference type="AlphaFoldDB" id="A0A175RQ24"/>
<proteinExistence type="inferred from homology"/>
<evidence type="ECO:0000256" key="1">
    <source>
        <dbReference type="ARBA" id="ARBA00008898"/>
    </source>
</evidence>
<comment type="caution">
    <text evidence="4">The sequence shown here is derived from an EMBL/GenBank/DDBJ whole genome shotgun (WGS) entry which is preliminary data.</text>
</comment>
<name>A0A175RQ24_9HYPH</name>